<dbReference type="InterPro" id="IPR004107">
    <property type="entry name" value="Integrase_SAM-like_N"/>
</dbReference>
<evidence type="ECO:0000313" key="5">
    <source>
        <dbReference type="EMBL" id="SOY32040.1"/>
    </source>
</evidence>
<dbReference type="GO" id="GO:0003677">
    <property type="term" value="F:DNA binding"/>
    <property type="evidence" value="ECO:0007669"/>
    <property type="project" value="UniProtKB-UniRule"/>
</dbReference>
<proteinExistence type="inferred from homology"/>
<name>A0A2K4ZNL6_9FIRM</name>
<organism evidence="5 6">
    <name type="scientific">Acetatifactor muris</name>
    <dbReference type="NCBI Taxonomy" id="879566"/>
    <lineage>
        <taxon>Bacteria</taxon>
        <taxon>Bacillati</taxon>
        <taxon>Bacillota</taxon>
        <taxon>Clostridia</taxon>
        <taxon>Lachnospirales</taxon>
        <taxon>Lachnospiraceae</taxon>
        <taxon>Acetatifactor</taxon>
    </lineage>
</organism>
<reference evidence="5 6" key="1">
    <citation type="submission" date="2018-01" db="EMBL/GenBank/DDBJ databases">
        <authorList>
            <person name="Gaut B.S."/>
            <person name="Morton B.R."/>
            <person name="Clegg M.T."/>
            <person name="Duvall M.R."/>
        </authorList>
    </citation>
    <scope>NUCLEOTIDE SEQUENCE [LARGE SCALE GENOMIC DNA]</scope>
    <source>
        <strain evidence="5">GP69</strain>
    </source>
</reference>
<gene>
    <name evidence="5" type="ORF">AMURIS_04793</name>
</gene>
<dbReference type="Gene3D" id="1.10.150.130">
    <property type="match status" value="1"/>
</dbReference>
<dbReference type="EMBL" id="OFSM01000037">
    <property type="protein sequence ID" value="SOY32040.1"/>
    <property type="molecule type" value="Genomic_DNA"/>
</dbReference>
<keyword evidence="6" id="KW-1185">Reference proteome</keyword>
<dbReference type="InterPro" id="IPR010998">
    <property type="entry name" value="Integrase_recombinase_N"/>
</dbReference>
<keyword evidence="2 3" id="KW-0238">DNA-binding</keyword>
<feature type="domain" description="Core-binding (CB)" evidence="4">
    <location>
        <begin position="52"/>
        <end position="134"/>
    </location>
</feature>
<dbReference type="Pfam" id="PF13495">
    <property type="entry name" value="Phage_int_SAM_4"/>
    <property type="match status" value="1"/>
</dbReference>
<evidence type="ECO:0000313" key="6">
    <source>
        <dbReference type="Proteomes" id="UP000236311"/>
    </source>
</evidence>
<evidence type="ECO:0000259" key="4">
    <source>
        <dbReference type="PROSITE" id="PS51900"/>
    </source>
</evidence>
<dbReference type="InterPro" id="IPR044068">
    <property type="entry name" value="CB"/>
</dbReference>
<dbReference type="Proteomes" id="UP000236311">
    <property type="component" value="Unassembled WGS sequence"/>
</dbReference>
<dbReference type="RefSeq" id="WP_103242010.1">
    <property type="nucleotide sequence ID" value="NZ_JANJZD010000039.1"/>
</dbReference>
<evidence type="ECO:0000256" key="3">
    <source>
        <dbReference type="PROSITE-ProRule" id="PRU01248"/>
    </source>
</evidence>
<evidence type="ECO:0000256" key="1">
    <source>
        <dbReference type="ARBA" id="ARBA00008857"/>
    </source>
</evidence>
<sequence length="137" mass="16002">MNIRTNLIQSVIGALSGKADDKIIDLVQDVLIIQLNRYELNERCTEVAIRDDTAEGILGKYIATKRIEGKAETTLRRYREQNLALITYLGKHLNKITTNDIRFYLSVKRQRDKVSNRTLDGMRRCYASFFKWRHNQP</sequence>
<evidence type="ECO:0000256" key="2">
    <source>
        <dbReference type="ARBA" id="ARBA00023125"/>
    </source>
</evidence>
<dbReference type="PROSITE" id="PS51900">
    <property type="entry name" value="CB"/>
    <property type="match status" value="1"/>
</dbReference>
<dbReference type="AlphaFoldDB" id="A0A2K4ZNL6"/>
<accession>A0A2K4ZNL6</accession>
<comment type="similarity">
    <text evidence="1">Belongs to the 'phage' integrase family.</text>
</comment>
<dbReference type="GO" id="GO:0015074">
    <property type="term" value="P:DNA integration"/>
    <property type="evidence" value="ECO:0007669"/>
    <property type="project" value="InterPro"/>
</dbReference>
<protein>
    <recommendedName>
        <fullName evidence="4">Core-binding (CB) domain-containing protein</fullName>
    </recommendedName>
</protein>